<name>A0ABY4FZ77_9MICO</name>
<keyword evidence="3" id="KW-1185">Reference proteome</keyword>
<organism evidence="2 3">
    <name type="scientific">Leucobacter rhizosphaerae</name>
    <dbReference type="NCBI Taxonomy" id="2932245"/>
    <lineage>
        <taxon>Bacteria</taxon>
        <taxon>Bacillati</taxon>
        <taxon>Actinomycetota</taxon>
        <taxon>Actinomycetes</taxon>
        <taxon>Micrococcales</taxon>
        <taxon>Microbacteriaceae</taxon>
        <taxon>Leucobacter</taxon>
    </lineage>
</organism>
<protein>
    <submittedName>
        <fullName evidence="2">Uncharacterized protein</fullName>
    </submittedName>
</protein>
<accession>A0ABY4FZ77</accession>
<feature type="transmembrane region" description="Helical" evidence="1">
    <location>
        <begin position="83"/>
        <end position="109"/>
    </location>
</feature>
<feature type="transmembrane region" description="Helical" evidence="1">
    <location>
        <begin position="115"/>
        <end position="138"/>
    </location>
</feature>
<dbReference type="Proteomes" id="UP000831775">
    <property type="component" value="Chromosome"/>
</dbReference>
<gene>
    <name evidence="2" type="ORF">MUN76_05330</name>
</gene>
<feature type="transmembrane region" description="Helical" evidence="1">
    <location>
        <begin position="12"/>
        <end position="33"/>
    </location>
</feature>
<evidence type="ECO:0000313" key="3">
    <source>
        <dbReference type="Proteomes" id="UP000831775"/>
    </source>
</evidence>
<keyword evidence="1" id="KW-0812">Transmembrane</keyword>
<reference evidence="2 3" key="1">
    <citation type="submission" date="2022-04" db="EMBL/GenBank/DDBJ databases">
        <title>Leucobacter sp. isolated from rhizosphere of onion.</title>
        <authorList>
            <person name="Won M."/>
            <person name="Lee C.-M."/>
            <person name="Woen H.-Y."/>
            <person name="Kwon S.-W."/>
        </authorList>
    </citation>
    <scope>NUCLEOTIDE SEQUENCE [LARGE SCALE GENOMIC DNA]</scope>
    <source>
        <strain evidence="2 3">H25R-14</strain>
    </source>
</reference>
<evidence type="ECO:0000313" key="2">
    <source>
        <dbReference type="EMBL" id="UOQ61394.1"/>
    </source>
</evidence>
<sequence length="160" mass="16953">MTSGSRHGVTRGYVGGLILAAVTVAIALLVATWGVLALSSGLEPVSSDAVPRWAAPILVVAAVLALGAVLWQQALILLRGQRAPAWGLIIAAALGAYLVWCLGGILAGMSIDETWVSPFAAALIPIWGIAALLFWAVLARRVYTDRATPKWPWERTEEDE</sequence>
<dbReference type="RefSeq" id="WP_244687819.1">
    <property type="nucleotide sequence ID" value="NZ_CP095043.1"/>
</dbReference>
<keyword evidence="1" id="KW-1133">Transmembrane helix</keyword>
<keyword evidence="1" id="KW-0472">Membrane</keyword>
<proteinExistence type="predicted"/>
<evidence type="ECO:0000256" key="1">
    <source>
        <dbReference type="SAM" id="Phobius"/>
    </source>
</evidence>
<dbReference type="EMBL" id="CP095043">
    <property type="protein sequence ID" value="UOQ61394.1"/>
    <property type="molecule type" value="Genomic_DNA"/>
</dbReference>
<feature type="transmembrane region" description="Helical" evidence="1">
    <location>
        <begin position="53"/>
        <end position="71"/>
    </location>
</feature>